<feature type="compositionally biased region" description="Basic and acidic residues" evidence="3">
    <location>
        <begin position="86"/>
        <end position="95"/>
    </location>
</feature>
<keyword evidence="2 5" id="KW-0067">ATP-binding</keyword>
<dbReference type="GO" id="GO:0005524">
    <property type="term" value="F:ATP binding"/>
    <property type="evidence" value="ECO:0007669"/>
    <property type="project" value="UniProtKB-KW"/>
</dbReference>
<dbReference type="InterPro" id="IPR051309">
    <property type="entry name" value="ABCF_ATPase"/>
</dbReference>
<proteinExistence type="predicted"/>
<feature type="compositionally biased region" description="Low complexity" evidence="3">
    <location>
        <begin position="69"/>
        <end position="84"/>
    </location>
</feature>
<dbReference type="InterPro" id="IPR032524">
    <property type="entry name" value="ABC_tran_C"/>
</dbReference>
<evidence type="ECO:0000259" key="4">
    <source>
        <dbReference type="Pfam" id="PF16326"/>
    </source>
</evidence>
<dbReference type="Gene3D" id="1.10.287.380">
    <property type="entry name" value="Valyl-tRNA synthetase, C-terminal domain"/>
    <property type="match status" value="1"/>
</dbReference>
<feature type="compositionally biased region" description="Basic and acidic residues" evidence="3">
    <location>
        <begin position="105"/>
        <end position="118"/>
    </location>
</feature>
<dbReference type="AlphaFoldDB" id="M2XEU0"/>
<name>M2XEU0_9MICC</name>
<reference evidence="5 6" key="1">
    <citation type="journal article" date="2014" name="Genome Announc.">
        <title>Draft Genome Sequence of Kocuria palustris PEL.</title>
        <authorList>
            <person name="Sharma G."/>
            <person name="Khatri I."/>
            <person name="Subramanian S."/>
        </authorList>
    </citation>
    <scope>NUCLEOTIDE SEQUENCE [LARGE SCALE GENOMIC DNA]</scope>
    <source>
        <strain evidence="5 6">PEL</strain>
    </source>
</reference>
<gene>
    <name evidence="5" type="ORF">C884_01005</name>
</gene>
<dbReference type="EMBL" id="ANHZ02000002">
    <property type="protein sequence ID" value="EME37631.1"/>
    <property type="molecule type" value="Genomic_DNA"/>
</dbReference>
<feature type="domain" description="ABC transporter Uup C-terminal" evidence="4">
    <location>
        <begin position="84"/>
        <end position="149"/>
    </location>
</feature>
<organism evidence="5 6">
    <name type="scientific">Kocuria palustris PEL</name>
    <dbReference type="NCBI Taxonomy" id="1236550"/>
    <lineage>
        <taxon>Bacteria</taxon>
        <taxon>Bacillati</taxon>
        <taxon>Actinomycetota</taxon>
        <taxon>Actinomycetes</taxon>
        <taxon>Micrococcales</taxon>
        <taxon>Micrococcaceae</taxon>
        <taxon>Kocuria</taxon>
    </lineage>
</organism>
<dbReference type="Proteomes" id="UP000009877">
    <property type="component" value="Unassembled WGS sequence"/>
</dbReference>
<sequence>MLAAMEDLLDTWPGTLLVVSHDRYLLERVTDQQYAVLDGRFRHLPGGVDEYLRLADGSALQTSESNPMAASASSQGSSLSGAESRAMQKEVGSIERKLSKLRETVADREQELADHDQTDFEGLGEITARMNAAKDEIDELEMRWLELSEQLEG</sequence>
<keyword evidence="1" id="KW-0547">Nucleotide-binding</keyword>
<accession>M2XEU0</accession>
<feature type="region of interest" description="Disordered" evidence="3">
    <location>
        <begin position="62"/>
        <end position="95"/>
    </location>
</feature>
<evidence type="ECO:0000256" key="1">
    <source>
        <dbReference type="ARBA" id="ARBA00022741"/>
    </source>
</evidence>
<protein>
    <submittedName>
        <fullName evidence="5">ABC transporter, ATP-binding protein</fullName>
    </submittedName>
</protein>
<evidence type="ECO:0000313" key="5">
    <source>
        <dbReference type="EMBL" id="EME37631.1"/>
    </source>
</evidence>
<dbReference type="PANTHER" id="PTHR42855">
    <property type="entry name" value="ABC TRANSPORTER ATP-BINDING SUBUNIT"/>
    <property type="match status" value="1"/>
</dbReference>
<dbReference type="GO" id="GO:0003677">
    <property type="term" value="F:DNA binding"/>
    <property type="evidence" value="ECO:0007669"/>
    <property type="project" value="InterPro"/>
</dbReference>
<comment type="caution">
    <text evidence="5">The sequence shown here is derived from an EMBL/GenBank/DDBJ whole genome shotgun (WGS) entry which is preliminary data.</text>
</comment>
<dbReference type="InterPro" id="IPR037118">
    <property type="entry name" value="Val-tRNA_synth_C_sf"/>
</dbReference>
<dbReference type="Pfam" id="PF16326">
    <property type="entry name" value="ABC_tran_CTD"/>
    <property type="match status" value="1"/>
</dbReference>
<evidence type="ECO:0000256" key="2">
    <source>
        <dbReference type="ARBA" id="ARBA00022840"/>
    </source>
</evidence>
<dbReference type="PANTHER" id="PTHR42855:SF1">
    <property type="entry name" value="ABC TRANSPORTER DOMAIN-CONTAINING PROTEIN"/>
    <property type="match status" value="1"/>
</dbReference>
<evidence type="ECO:0000313" key="6">
    <source>
        <dbReference type="Proteomes" id="UP000009877"/>
    </source>
</evidence>
<keyword evidence="6" id="KW-1185">Reference proteome</keyword>
<evidence type="ECO:0000256" key="3">
    <source>
        <dbReference type="SAM" id="MobiDB-lite"/>
    </source>
</evidence>
<feature type="region of interest" description="Disordered" evidence="3">
    <location>
        <begin position="105"/>
        <end position="124"/>
    </location>
</feature>